<dbReference type="AlphaFoldDB" id="H3D4R2"/>
<protein>
    <submittedName>
        <fullName evidence="2">Uncharacterized protein</fullName>
    </submittedName>
</protein>
<organism evidence="2 3">
    <name type="scientific">Tetraodon nigroviridis</name>
    <name type="common">Spotted green pufferfish</name>
    <name type="synonym">Chelonodon nigroviridis</name>
    <dbReference type="NCBI Taxonomy" id="99883"/>
    <lineage>
        <taxon>Eukaryota</taxon>
        <taxon>Metazoa</taxon>
        <taxon>Chordata</taxon>
        <taxon>Craniata</taxon>
        <taxon>Vertebrata</taxon>
        <taxon>Euteleostomi</taxon>
        <taxon>Actinopterygii</taxon>
        <taxon>Neopterygii</taxon>
        <taxon>Teleostei</taxon>
        <taxon>Neoteleostei</taxon>
        <taxon>Acanthomorphata</taxon>
        <taxon>Eupercaria</taxon>
        <taxon>Tetraodontiformes</taxon>
        <taxon>Tetradontoidea</taxon>
        <taxon>Tetraodontidae</taxon>
        <taxon>Tetraodon</taxon>
    </lineage>
</organism>
<dbReference type="HOGENOM" id="CLU_1399306_0_0_1"/>
<reference evidence="2" key="3">
    <citation type="submission" date="2025-09" db="UniProtKB">
        <authorList>
            <consortium name="Ensembl"/>
        </authorList>
    </citation>
    <scope>IDENTIFICATION</scope>
</reference>
<sequence>MVFFAGGEKKPINSLGKRPTGKHQRTVLGSLGDVGDPRMVHLQQPNLLTFLFFRVRLLNSSRLRSSIRARACSPLILVLSFSALIPCAQRICCTASSCLLRNFAPLLLFVHFFEALDVRAAEETLKPSPERRALQRFIAVPHFFPEIVQFSLVGLLDVVVNANNILHHLQLFLQVFGLFLHLPFLSDEKIDIPLN</sequence>
<reference evidence="2" key="2">
    <citation type="submission" date="2025-08" db="UniProtKB">
        <authorList>
            <consortium name="Ensembl"/>
        </authorList>
    </citation>
    <scope>IDENTIFICATION</scope>
</reference>
<proteinExistence type="predicted"/>
<evidence type="ECO:0000313" key="3">
    <source>
        <dbReference type="Proteomes" id="UP000007303"/>
    </source>
</evidence>
<feature type="region of interest" description="Disordered" evidence="1">
    <location>
        <begin position="1"/>
        <end position="22"/>
    </location>
</feature>
<reference evidence="3" key="1">
    <citation type="journal article" date="2004" name="Nature">
        <title>Genome duplication in the teleost fish Tetraodon nigroviridis reveals the early vertebrate proto-karyotype.</title>
        <authorList>
            <person name="Jaillon O."/>
            <person name="Aury J.-M."/>
            <person name="Brunet F."/>
            <person name="Petit J.-L."/>
            <person name="Stange-Thomann N."/>
            <person name="Mauceli E."/>
            <person name="Bouneau L."/>
            <person name="Fischer C."/>
            <person name="Ozouf-Costaz C."/>
            <person name="Bernot A."/>
            <person name="Nicaud S."/>
            <person name="Jaffe D."/>
            <person name="Fisher S."/>
            <person name="Lutfalla G."/>
            <person name="Dossat C."/>
            <person name="Segurens B."/>
            <person name="Dasilva C."/>
            <person name="Salanoubat M."/>
            <person name="Levy M."/>
            <person name="Boudet N."/>
            <person name="Castellano S."/>
            <person name="Anthouard V."/>
            <person name="Jubin C."/>
            <person name="Castelli V."/>
            <person name="Katinka M."/>
            <person name="Vacherie B."/>
            <person name="Biemont C."/>
            <person name="Skalli Z."/>
            <person name="Cattolico L."/>
            <person name="Poulain J."/>
            <person name="De Berardinis V."/>
            <person name="Cruaud C."/>
            <person name="Duprat S."/>
            <person name="Brottier P."/>
            <person name="Coutanceau J.-P."/>
            <person name="Gouzy J."/>
            <person name="Parra G."/>
            <person name="Lardier G."/>
            <person name="Chapple C."/>
            <person name="McKernan K.J."/>
            <person name="McEwan P."/>
            <person name="Bosak S."/>
            <person name="Kellis M."/>
            <person name="Volff J.-N."/>
            <person name="Guigo R."/>
            <person name="Zody M.C."/>
            <person name="Mesirov J."/>
            <person name="Lindblad-Toh K."/>
            <person name="Birren B."/>
            <person name="Nusbaum C."/>
            <person name="Kahn D."/>
            <person name="Robinson-Rechavi M."/>
            <person name="Laudet V."/>
            <person name="Schachter V."/>
            <person name="Quetier F."/>
            <person name="Saurin W."/>
            <person name="Scarpelli C."/>
            <person name="Wincker P."/>
            <person name="Lander E.S."/>
            <person name="Weissenbach J."/>
            <person name="Roest Crollius H."/>
        </authorList>
    </citation>
    <scope>NUCLEOTIDE SEQUENCE [LARGE SCALE GENOMIC DNA]</scope>
</reference>
<accession>H3D4R2</accession>
<dbReference type="Ensembl" id="ENSTNIT00000015707.1">
    <property type="protein sequence ID" value="ENSTNIP00000015501.1"/>
    <property type="gene ID" value="ENSTNIG00000012532.1"/>
</dbReference>
<keyword evidence="3" id="KW-1185">Reference proteome</keyword>
<evidence type="ECO:0000256" key="1">
    <source>
        <dbReference type="SAM" id="MobiDB-lite"/>
    </source>
</evidence>
<name>H3D4R2_TETNG</name>
<dbReference type="InParanoid" id="H3D4R2"/>
<evidence type="ECO:0000313" key="2">
    <source>
        <dbReference type="Ensembl" id="ENSTNIP00000015501.1"/>
    </source>
</evidence>
<dbReference type="Proteomes" id="UP000007303">
    <property type="component" value="Unassembled WGS sequence"/>
</dbReference>